<evidence type="ECO:0000256" key="1">
    <source>
        <dbReference type="SAM" id="MobiDB-lite"/>
    </source>
</evidence>
<gene>
    <name evidence="2" type="ORF">GCM10010439_40250</name>
</gene>
<evidence type="ECO:0000313" key="2">
    <source>
        <dbReference type="EMBL" id="GAA2729530.1"/>
    </source>
</evidence>
<feature type="region of interest" description="Disordered" evidence="1">
    <location>
        <begin position="44"/>
        <end position="74"/>
    </location>
</feature>
<comment type="caution">
    <text evidence="2">The sequence shown here is derived from an EMBL/GenBank/DDBJ whole genome shotgun (WGS) entry which is preliminary data.</text>
</comment>
<dbReference type="InterPro" id="IPR001345">
    <property type="entry name" value="PG/BPGM_mutase_AS"/>
</dbReference>
<accession>A0ABN3UC16</accession>
<dbReference type="InterPro" id="IPR013078">
    <property type="entry name" value="His_Pase_superF_clade-1"/>
</dbReference>
<dbReference type="PANTHER" id="PTHR48100">
    <property type="entry name" value="BROAD-SPECIFICITY PHOSPHATASE YOR283W-RELATED"/>
    <property type="match status" value="1"/>
</dbReference>
<dbReference type="SMART" id="SM00855">
    <property type="entry name" value="PGAM"/>
    <property type="match status" value="1"/>
</dbReference>
<name>A0ABN3UC16_9ACTN</name>
<organism evidence="2 3">
    <name type="scientific">Actinocorallia aurantiaca</name>
    <dbReference type="NCBI Taxonomy" id="46204"/>
    <lineage>
        <taxon>Bacteria</taxon>
        <taxon>Bacillati</taxon>
        <taxon>Actinomycetota</taxon>
        <taxon>Actinomycetes</taxon>
        <taxon>Streptosporangiales</taxon>
        <taxon>Thermomonosporaceae</taxon>
        <taxon>Actinocorallia</taxon>
    </lineage>
</organism>
<feature type="region of interest" description="Disordered" evidence="1">
    <location>
        <begin position="1"/>
        <end position="20"/>
    </location>
</feature>
<dbReference type="Proteomes" id="UP001501842">
    <property type="component" value="Unassembled WGS sequence"/>
</dbReference>
<protein>
    <submittedName>
        <fullName evidence="2">Histidine phosphatase family protein</fullName>
    </submittedName>
</protein>
<proteinExistence type="predicted"/>
<evidence type="ECO:0000313" key="3">
    <source>
        <dbReference type="Proteomes" id="UP001501842"/>
    </source>
</evidence>
<dbReference type="Gene3D" id="3.40.50.1240">
    <property type="entry name" value="Phosphoglycerate mutase-like"/>
    <property type="match status" value="1"/>
</dbReference>
<keyword evidence="3" id="KW-1185">Reference proteome</keyword>
<dbReference type="InterPro" id="IPR029033">
    <property type="entry name" value="His_PPase_superfam"/>
</dbReference>
<dbReference type="EMBL" id="BAAATZ010000015">
    <property type="protein sequence ID" value="GAA2729530.1"/>
    <property type="molecule type" value="Genomic_DNA"/>
</dbReference>
<dbReference type="CDD" id="cd07067">
    <property type="entry name" value="HP_PGM_like"/>
    <property type="match status" value="1"/>
</dbReference>
<sequence length="259" mass="27851">MAAAGGRAEARSTGPGLPRAPAACQPVCMVEIRRVWLIRHGQSESNAGLPTNGPGAAPLTERGREEAERMAASFSEPPDLVISSPFLRARQTAEATLDRFPGVPYEEWPVEEFTYLGALHGPQTTAAQRRPHAAAYWGRADPSHITGGDGESFKALIVRARAFLDRLADRPEEGLIAVFTHGLFMEAVLWTLLTGTTDPDPAAMRAFIHFDGVCNIPNCTVTELWRPTDSYGYRVVGGGTSHLGQTPTVQGTASAVFLD</sequence>
<dbReference type="InterPro" id="IPR050275">
    <property type="entry name" value="PGM_Phosphatase"/>
</dbReference>
<dbReference type="PROSITE" id="PS00175">
    <property type="entry name" value="PG_MUTASE"/>
    <property type="match status" value="1"/>
</dbReference>
<reference evidence="2 3" key="1">
    <citation type="journal article" date="2019" name="Int. J. Syst. Evol. Microbiol.">
        <title>The Global Catalogue of Microorganisms (GCM) 10K type strain sequencing project: providing services to taxonomists for standard genome sequencing and annotation.</title>
        <authorList>
            <consortium name="The Broad Institute Genomics Platform"/>
            <consortium name="The Broad Institute Genome Sequencing Center for Infectious Disease"/>
            <person name="Wu L."/>
            <person name="Ma J."/>
        </authorList>
    </citation>
    <scope>NUCLEOTIDE SEQUENCE [LARGE SCALE GENOMIC DNA]</scope>
    <source>
        <strain evidence="2 3">JCM 8201</strain>
    </source>
</reference>
<dbReference type="Pfam" id="PF00300">
    <property type="entry name" value="His_Phos_1"/>
    <property type="match status" value="1"/>
</dbReference>
<dbReference type="SUPFAM" id="SSF53254">
    <property type="entry name" value="Phosphoglycerate mutase-like"/>
    <property type="match status" value="1"/>
</dbReference>